<dbReference type="Proteomes" id="UP001348149">
    <property type="component" value="Unassembled WGS sequence"/>
</dbReference>
<keyword evidence="1" id="KW-1133">Transmembrane helix</keyword>
<dbReference type="SUPFAM" id="SSF46894">
    <property type="entry name" value="C-terminal effector domain of the bipartite response regulators"/>
    <property type="match status" value="1"/>
</dbReference>
<feature type="transmembrane region" description="Helical" evidence="1">
    <location>
        <begin position="46"/>
        <end position="70"/>
    </location>
</feature>
<reference evidence="3 4" key="1">
    <citation type="submission" date="2024-01" db="EMBL/GenBank/DDBJ databases">
        <title>Mesobacterium rodlantinim sp. nov., isolated from shallow sea hydrothermal systems off Kueishantao Island.</title>
        <authorList>
            <person name="Su Z."/>
            <person name="Tang K."/>
        </authorList>
    </citation>
    <scope>NUCLEOTIDE SEQUENCE [LARGE SCALE GENOMIC DNA]</scope>
    <source>
        <strain evidence="3 4">TK19101</strain>
    </source>
</reference>
<name>A0ABU6HF72_9RHOB</name>
<dbReference type="RefSeq" id="WP_326296812.1">
    <property type="nucleotide sequence ID" value="NZ_JAYLLH010000008.1"/>
</dbReference>
<protein>
    <submittedName>
        <fullName evidence="3">LuxR C-terminal-related transcriptional regulator</fullName>
    </submittedName>
</protein>
<organism evidence="3 4">
    <name type="scientific">Mesobacterium hydrothermale</name>
    <dbReference type="NCBI Taxonomy" id="3111907"/>
    <lineage>
        <taxon>Bacteria</taxon>
        <taxon>Pseudomonadati</taxon>
        <taxon>Pseudomonadota</taxon>
        <taxon>Alphaproteobacteria</taxon>
        <taxon>Rhodobacterales</taxon>
        <taxon>Roseobacteraceae</taxon>
        <taxon>Mesobacterium</taxon>
    </lineage>
</organism>
<dbReference type="SMART" id="SM00421">
    <property type="entry name" value="HTH_LUXR"/>
    <property type="match status" value="1"/>
</dbReference>
<evidence type="ECO:0000256" key="1">
    <source>
        <dbReference type="SAM" id="Phobius"/>
    </source>
</evidence>
<feature type="transmembrane region" description="Helical" evidence="1">
    <location>
        <begin position="7"/>
        <end position="26"/>
    </location>
</feature>
<evidence type="ECO:0000313" key="4">
    <source>
        <dbReference type="Proteomes" id="UP001348149"/>
    </source>
</evidence>
<accession>A0ABU6HF72</accession>
<keyword evidence="1" id="KW-0472">Membrane</keyword>
<evidence type="ECO:0000259" key="2">
    <source>
        <dbReference type="SMART" id="SM00421"/>
    </source>
</evidence>
<dbReference type="Gene3D" id="1.10.10.10">
    <property type="entry name" value="Winged helix-like DNA-binding domain superfamily/Winged helix DNA-binding domain"/>
    <property type="match status" value="1"/>
</dbReference>
<keyword evidence="4" id="KW-1185">Reference proteome</keyword>
<dbReference type="PRINTS" id="PR00038">
    <property type="entry name" value="HTHLUXR"/>
</dbReference>
<dbReference type="InterPro" id="IPR000792">
    <property type="entry name" value="Tscrpt_reg_LuxR_C"/>
</dbReference>
<dbReference type="Pfam" id="PF00196">
    <property type="entry name" value="GerE"/>
    <property type="match status" value="1"/>
</dbReference>
<evidence type="ECO:0000313" key="3">
    <source>
        <dbReference type="EMBL" id="MEC3861122.1"/>
    </source>
</evidence>
<feature type="domain" description="HTH luxR-type" evidence="2">
    <location>
        <begin position="97"/>
        <end position="154"/>
    </location>
</feature>
<dbReference type="InterPro" id="IPR016032">
    <property type="entry name" value="Sig_transdc_resp-reg_C-effctor"/>
</dbReference>
<proteinExistence type="predicted"/>
<sequence length="169" mass="18267">MTAKNQPWLIILLIAAQILCAAYFLLDALSDGQELGMPAVTSIHFHFELVATLSLILAIVIEGRLLMALLRRKAHLERQVSLAAGAFQDIIEDHFQRWGLTPSEQDVANFTIKGFSIPEIAELRGSAEGTVKSHLNGIYRKAGVSGRGALLSLLIEDLIVSPDPAPSAG</sequence>
<dbReference type="InterPro" id="IPR036388">
    <property type="entry name" value="WH-like_DNA-bd_sf"/>
</dbReference>
<keyword evidence="1" id="KW-0812">Transmembrane</keyword>
<comment type="caution">
    <text evidence="3">The sequence shown here is derived from an EMBL/GenBank/DDBJ whole genome shotgun (WGS) entry which is preliminary data.</text>
</comment>
<gene>
    <name evidence="3" type="ORF">VK792_07490</name>
</gene>
<dbReference type="EMBL" id="JAYLLH010000008">
    <property type="protein sequence ID" value="MEC3861122.1"/>
    <property type="molecule type" value="Genomic_DNA"/>
</dbReference>